<feature type="compositionally biased region" description="Basic and acidic residues" evidence="1">
    <location>
        <begin position="637"/>
        <end position="647"/>
    </location>
</feature>
<feature type="region of interest" description="Disordered" evidence="1">
    <location>
        <begin position="622"/>
        <end position="680"/>
    </location>
</feature>
<feature type="compositionally biased region" description="Polar residues" evidence="1">
    <location>
        <begin position="660"/>
        <end position="672"/>
    </location>
</feature>
<feature type="compositionally biased region" description="Basic and acidic residues" evidence="1">
    <location>
        <begin position="433"/>
        <end position="457"/>
    </location>
</feature>
<evidence type="ECO:0000256" key="1">
    <source>
        <dbReference type="SAM" id="MobiDB-lite"/>
    </source>
</evidence>
<gene>
    <name evidence="2" type="ORF">W97_03229</name>
</gene>
<accession>R7YQA1</accession>
<feature type="region of interest" description="Disordered" evidence="1">
    <location>
        <begin position="548"/>
        <end position="594"/>
    </location>
</feature>
<evidence type="ECO:0000313" key="2">
    <source>
        <dbReference type="EMBL" id="EON63999.1"/>
    </source>
</evidence>
<dbReference type="EMBL" id="JH767566">
    <property type="protein sequence ID" value="EON63999.1"/>
    <property type="molecule type" value="Genomic_DNA"/>
</dbReference>
<evidence type="ECO:0000313" key="3">
    <source>
        <dbReference type="Proteomes" id="UP000016924"/>
    </source>
</evidence>
<dbReference type="AlphaFoldDB" id="R7YQA1"/>
<reference evidence="3" key="1">
    <citation type="submission" date="2012-06" db="EMBL/GenBank/DDBJ databases">
        <title>The genome sequence of Coniosporium apollinis CBS 100218.</title>
        <authorList>
            <consortium name="The Broad Institute Genome Sequencing Platform"/>
            <person name="Cuomo C."/>
            <person name="Gorbushina A."/>
            <person name="Noack S."/>
            <person name="Walker B."/>
            <person name="Young S.K."/>
            <person name="Zeng Q."/>
            <person name="Gargeya S."/>
            <person name="Fitzgerald M."/>
            <person name="Haas B."/>
            <person name="Abouelleil A."/>
            <person name="Alvarado L."/>
            <person name="Arachchi H.M."/>
            <person name="Berlin A.M."/>
            <person name="Chapman S.B."/>
            <person name="Goldberg J."/>
            <person name="Griggs A."/>
            <person name="Gujja S."/>
            <person name="Hansen M."/>
            <person name="Howarth C."/>
            <person name="Imamovic A."/>
            <person name="Larimer J."/>
            <person name="McCowan C."/>
            <person name="Montmayeur A."/>
            <person name="Murphy C."/>
            <person name="Neiman D."/>
            <person name="Pearson M."/>
            <person name="Priest M."/>
            <person name="Roberts A."/>
            <person name="Saif S."/>
            <person name="Shea T."/>
            <person name="Sisk P."/>
            <person name="Sykes S."/>
            <person name="Wortman J."/>
            <person name="Nusbaum C."/>
            <person name="Birren B."/>
        </authorList>
    </citation>
    <scope>NUCLEOTIDE SEQUENCE [LARGE SCALE GENOMIC DNA]</scope>
    <source>
        <strain evidence="3">CBS 100218</strain>
    </source>
</reference>
<feature type="compositionally biased region" description="Polar residues" evidence="1">
    <location>
        <begin position="124"/>
        <end position="140"/>
    </location>
</feature>
<dbReference type="eggNOG" id="ENOG502SVDD">
    <property type="taxonomic scope" value="Eukaryota"/>
</dbReference>
<feature type="compositionally biased region" description="Basic residues" evidence="1">
    <location>
        <begin position="141"/>
        <end position="159"/>
    </location>
</feature>
<dbReference type="HOGENOM" id="CLU_347800_0_0_1"/>
<feature type="region of interest" description="Disordered" evidence="1">
    <location>
        <begin position="431"/>
        <end position="457"/>
    </location>
</feature>
<feature type="region of interest" description="Disordered" evidence="1">
    <location>
        <begin position="103"/>
        <end position="170"/>
    </location>
</feature>
<feature type="compositionally biased region" description="Polar residues" evidence="1">
    <location>
        <begin position="160"/>
        <end position="170"/>
    </location>
</feature>
<organism evidence="2 3">
    <name type="scientific">Coniosporium apollinis (strain CBS 100218)</name>
    <name type="common">Rock-inhabiting black yeast</name>
    <dbReference type="NCBI Taxonomy" id="1168221"/>
    <lineage>
        <taxon>Eukaryota</taxon>
        <taxon>Fungi</taxon>
        <taxon>Dikarya</taxon>
        <taxon>Ascomycota</taxon>
        <taxon>Pezizomycotina</taxon>
        <taxon>Dothideomycetes</taxon>
        <taxon>Dothideomycetes incertae sedis</taxon>
        <taxon>Coniosporium</taxon>
    </lineage>
</organism>
<protein>
    <submittedName>
        <fullName evidence="2">Uncharacterized protein</fullName>
    </submittedName>
</protein>
<name>R7YQA1_CONA1</name>
<feature type="compositionally biased region" description="Polar residues" evidence="1">
    <location>
        <begin position="710"/>
        <end position="720"/>
    </location>
</feature>
<proteinExistence type="predicted"/>
<keyword evidence="3" id="KW-1185">Reference proteome</keyword>
<dbReference type="OrthoDB" id="5426563at2759"/>
<dbReference type="Proteomes" id="UP000016924">
    <property type="component" value="Unassembled WGS sequence"/>
</dbReference>
<sequence>MNWTGGRLQRHSKQGSSALNRQKQHFAKVRTALQNGSLQHYPPFKPSFLRDDDGVLGGHLPPFGDRSTRHVGHPKSRQKTLEEYDSVAPVAKRLSSLGSLSHHWGSRLKQEKVTSPRHGVHADSPNSARRPTSRDVQNWKKQFKRTKTSPRKVLSRTRSNRSLSKDQLSSEPLLEAKKRKLLEHDDWVGLALSRPVHTQFVSTREKERIGKRRKIESSMRERLGGEARRALTLIGGNNRNVRGPFMSGALPHKDDISIRIGTDALVSRHSTQLGAEQGVSVRLTAQSSDSMLLDDDTVARDAACDWQLSLLGVDDRESDGGHQRLPGSTSPSIEEATPSPIKHRSSPQRNTHSMLRLWDPEIFKPDHPEFSLQEQAMPDTVPGPGPNADALGGSPPQRLVEYVSLGDFGIQQAAAATAPFRLVFEPSSQSRYQDSELHEQAAHSLDRDHYQSHQDQPEDTRIVEEGFGHFVGDEPWKAFLPLSAAASSRIMHTDTSYYSTRHNRDIEEAGPYGATDIDDRLRSLRATLGSSDESSTAPVQAISTVAHVSAHSTNTQKSRTETQQSTSASLRQITDLTRKQAREPSAPDNGDDAWRKFVFGDVSSSRPGSALASSVGDIEPAPCKKARVSSSQWSLAAEERTSSDRQTRVPQIMAEEPRRSSQGSVLSGQSEGHGSAAGEEYPTASMYNNAALSEGSSVANSSPRCRKQVKSTAATYQTSTQDEHSSPDPLSISNIHAAIESVRTGRARPKKIVFTKPAAFIGNDSESHTVRIGSKKLTGRRTKVRRRQAPDSIYDIPLSNEIDDEVDMIED</sequence>
<feature type="compositionally biased region" description="Basic residues" evidence="1">
    <location>
        <begin position="69"/>
        <end position="78"/>
    </location>
</feature>
<feature type="compositionally biased region" description="Polar residues" evidence="1">
    <location>
        <begin position="550"/>
        <end position="575"/>
    </location>
</feature>
<dbReference type="GeneID" id="19900540"/>
<feature type="region of interest" description="Disordered" evidence="1">
    <location>
        <begin position="315"/>
        <end position="351"/>
    </location>
</feature>
<feature type="region of interest" description="Disordered" evidence="1">
    <location>
        <begin position="49"/>
        <end position="84"/>
    </location>
</feature>
<feature type="region of interest" description="Disordered" evidence="1">
    <location>
        <begin position="695"/>
        <end position="731"/>
    </location>
</feature>
<feature type="region of interest" description="Disordered" evidence="1">
    <location>
        <begin position="1"/>
        <end position="20"/>
    </location>
</feature>
<dbReference type="RefSeq" id="XP_007779316.1">
    <property type="nucleotide sequence ID" value="XM_007781126.1"/>
</dbReference>